<evidence type="ECO:0000256" key="2">
    <source>
        <dbReference type="ARBA" id="ARBA00023136"/>
    </source>
</evidence>
<evidence type="ECO:0000256" key="3">
    <source>
        <dbReference type="ARBA" id="ARBA00023237"/>
    </source>
</evidence>
<dbReference type="EMBL" id="SNWP01000010">
    <property type="protein sequence ID" value="TDO28546.1"/>
    <property type="molecule type" value="Genomic_DNA"/>
</dbReference>
<dbReference type="Gene3D" id="2.40.170.20">
    <property type="entry name" value="TonB-dependent receptor, beta-barrel domain"/>
    <property type="match status" value="1"/>
</dbReference>
<evidence type="ECO:0008006" key="6">
    <source>
        <dbReference type="Google" id="ProtNLM"/>
    </source>
</evidence>
<dbReference type="SUPFAM" id="SSF56935">
    <property type="entry name" value="Porins"/>
    <property type="match status" value="1"/>
</dbReference>
<evidence type="ECO:0000313" key="5">
    <source>
        <dbReference type="Proteomes" id="UP000295741"/>
    </source>
</evidence>
<evidence type="ECO:0000313" key="4">
    <source>
        <dbReference type="EMBL" id="TDO28546.1"/>
    </source>
</evidence>
<evidence type="ECO:0000256" key="1">
    <source>
        <dbReference type="ARBA" id="ARBA00004442"/>
    </source>
</evidence>
<protein>
    <recommendedName>
        <fullName evidence="6">TonB-dependent receptor-like protein</fullName>
    </recommendedName>
</protein>
<comment type="subcellular location">
    <subcellularLocation>
        <location evidence="1">Cell outer membrane</location>
    </subcellularLocation>
</comment>
<gene>
    <name evidence="4" type="ORF">BC659_0612</name>
</gene>
<comment type="caution">
    <text evidence="4">The sequence shown here is derived from an EMBL/GenBank/DDBJ whole genome shotgun (WGS) entry which is preliminary data.</text>
</comment>
<sequence length="876" mass="100988">MTVFPAKMIDGSMIFYCGFYFERNMFMRYFIILSVTGFIFPGLRAAPVITDTIPSAYDSSLIQLLLSQESAESNAILMNEMDGTTTAVTFSPLYGEKDVFLQMAAFQFSAMRYRYRGYDAALSGAMINGLVFNDLQRGNPAWALWSGQTQWMRNNIDFTANRFQDNWLGNIGITSSTDMRVAAQRKQLQWGYGISNRTYTQRYHFSYAAETNRHGISWAIAANMRMAAEGYQTACEYQSAAYYIGIDKQFQKAGLLSFILFGSPQLYGKQAAVTAPVTALLGINYNPNWGYQGTMKRNAAIGSQHMPVAILSFEWNPDNASAWITSLGFVGGKRGDTGLDWYNAADPRPDYYRYQPAYQTDSILQWQVTDALLGDKNQQQVNWQQLYHINKNAWETIHGINGTNESETGNRAHYLLEQRMIETRRWLLSSHYRARINTQLHIATGFHFSYQRNRHYKTVYDLLGADFHVNWNQFAENDFPSDQQAIQFDIETPNRILRKGDRYGYDYLATIVNSDCWVQAEYVTKRIDYLLGFRFSKTTYNRTGFIRNGLFPLDSKGRSITQHFLNPLLKAGFTYKFHHKHMLLALFQLQSRAPFFDDVYIAPRMRNTIQENPLSEKMIHVEASYRLMLNKVKARISTYYTRTRDGMNVLTFYHDGYRNFVNYAIRHINRQFAGVEAAVLWEPGERWELTLSLAKEMHIYTSRQAVRVSLDNNDALLDRMEVYSKGFRIGGSPQQVAGTGIRYRTPNGFFIQLNAVLFDDLWIDINPLRRTYEALEGVPRGSEQWYKIIGQTKLPSVVLTNMFLGKGFSIRNVYNKKPLRFFCSAAVNNLTNQTNIITGGYEQLRFDQETKDPDRFPPKLFYGYGLNYTLSLSISF</sequence>
<organism evidence="4 5">
    <name type="scientific">Sediminibacterium goheungense</name>
    <dbReference type="NCBI Taxonomy" id="1086393"/>
    <lineage>
        <taxon>Bacteria</taxon>
        <taxon>Pseudomonadati</taxon>
        <taxon>Bacteroidota</taxon>
        <taxon>Chitinophagia</taxon>
        <taxon>Chitinophagales</taxon>
        <taxon>Chitinophagaceae</taxon>
        <taxon>Sediminibacterium</taxon>
    </lineage>
</organism>
<accession>A0A4R6J2Q3</accession>
<reference evidence="4 5" key="1">
    <citation type="submission" date="2019-03" db="EMBL/GenBank/DDBJ databases">
        <title>Genomic Encyclopedia of Archaeal and Bacterial Type Strains, Phase II (KMG-II): from individual species to whole genera.</title>
        <authorList>
            <person name="Goeker M."/>
        </authorList>
    </citation>
    <scope>NUCLEOTIDE SEQUENCE [LARGE SCALE GENOMIC DNA]</scope>
    <source>
        <strain evidence="4 5">DSM 28323</strain>
    </source>
</reference>
<dbReference type="InterPro" id="IPR036942">
    <property type="entry name" value="Beta-barrel_TonB_sf"/>
</dbReference>
<keyword evidence="3" id="KW-0998">Cell outer membrane</keyword>
<keyword evidence="5" id="KW-1185">Reference proteome</keyword>
<keyword evidence="2" id="KW-0472">Membrane</keyword>
<dbReference type="AlphaFoldDB" id="A0A4R6J2Q3"/>
<dbReference type="Proteomes" id="UP000295741">
    <property type="component" value="Unassembled WGS sequence"/>
</dbReference>
<proteinExistence type="predicted"/>
<dbReference type="GO" id="GO:0009279">
    <property type="term" value="C:cell outer membrane"/>
    <property type="evidence" value="ECO:0007669"/>
    <property type="project" value="UniProtKB-SubCell"/>
</dbReference>
<name>A0A4R6J2Q3_9BACT</name>